<dbReference type="EMBL" id="WXWW01000010">
    <property type="protein sequence ID" value="NAW63696.1"/>
    <property type="molecule type" value="Genomic_DNA"/>
</dbReference>
<sequence>MDIFLLIHVVLSIIALIAGFVAMLSVLAAKHLKGWTTLFLLTTLATSLTGFILPADQLLPSHIIGLLSLLTLGLAIYAWYIKKLQLRWRATYAITATITLYFNTFVAVVQIFLKIPGLRALAPTQTELPFIMVQTLVFLLFVVIGLKATKRLPALPPTATKIRQRT</sequence>
<dbReference type="Proteomes" id="UP000465712">
    <property type="component" value="Unassembled WGS sequence"/>
</dbReference>
<evidence type="ECO:0000313" key="1">
    <source>
        <dbReference type="EMBL" id="NAW63696.1"/>
    </source>
</evidence>
<accession>A0A7X4WUE8</accession>
<proteinExistence type="predicted"/>
<protein>
    <recommendedName>
        <fullName evidence="3">DUF2306 domain-containing protein</fullName>
    </recommendedName>
</protein>
<comment type="caution">
    <text evidence="1">The sequence shown here is derived from an EMBL/GenBank/DDBJ whole genome shotgun (WGS) entry which is preliminary data.</text>
</comment>
<evidence type="ECO:0008006" key="3">
    <source>
        <dbReference type="Google" id="ProtNLM"/>
    </source>
</evidence>
<name>A0A7X4WUE8_9GAMM</name>
<gene>
    <name evidence="1" type="ORF">CAG72_00545</name>
</gene>
<organism evidence="1 2">
    <name type="scientific">Photobacterium halotolerans</name>
    <dbReference type="NCBI Taxonomy" id="265726"/>
    <lineage>
        <taxon>Bacteria</taxon>
        <taxon>Pseudomonadati</taxon>
        <taxon>Pseudomonadota</taxon>
        <taxon>Gammaproteobacteria</taxon>
        <taxon>Vibrionales</taxon>
        <taxon>Vibrionaceae</taxon>
        <taxon>Photobacterium</taxon>
    </lineage>
</organism>
<dbReference type="RefSeq" id="WP_161442058.1">
    <property type="nucleotide sequence ID" value="NZ_WXWV01000366.1"/>
</dbReference>
<dbReference type="AlphaFoldDB" id="A0A7X4WUE8"/>
<reference evidence="1 2" key="1">
    <citation type="submission" date="2017-05" db="EMBL/GenBank/DDBJ databases">
        <title>High clonality and local adaptation shapes Vibrionaceae linages within an endangered oasis.</title>
        <authorList>
            <person name="Vazquez-Rosas-Landa M."/>
        </authorList>
    </citation>
    <scope>NUCLEOTIDE SEQUENCE [LARGE SCALE GENOMIC DNA]</scope>
    <source>
        <strain evidence="1 2">P46_P4S1P180</strain>
    </source>
</reference>
<evidence type="ECO:0000313" key="2">
    <source>
        <dbReference type="Proteomes" id="UP000465712"/>
    </source>
</evidence>